<evidence type="ECO:0008006" key="4">
    <source>
        <dbReference type="Google" id="ProtNLM"/>
    </source>
</evidence>
<dbReference type="EMBL" id="LR824020">
    <property type="protein sequence ID" value="CAD0202468.1"/>
    <property type="molecule type" value="Genomic_DNA"/>
</dbReference>
<reference evidence="2" key="1">
    <citation type="submission" date="2021-12" db="EMBL/GenBank/DDBJ databases">
        <authorList>
            <person name="King R."/>
        </authorList>
    </citation>
    <scope>NUCLEOTIDE SEQUENCE</scope>
</reference>
<dbReference type="Proteomes" id="UP001154114">
    <property type="component" value="Chromosome 17"/>
</dbReference>
<protein>
    <recommendedName>
        <fullName evidence="4">Secreted protein</fullName>
    </recommendedName>
</protein>
<feature type="chain" id="PRO_5040278459" description="Secreted protein" evidence="1">
    <location>
        <begin position="24"/>
        <end position="86"/>
    </location>
</feature>
<evidence type="ECO:0000256" key="1">
    <source>
        <dbReference type="SAM" id="SignalP"/>
    </source>
</evidence>
<accession>A0A9N8KWD6</accession>
<evidence type="ECO:0000313" key="3">
    <source>
        <dbReference type="Proteomes" id="UP001154114"/>
    </source>
</evidence>
<evidence type="ECO:0000313" key="2">
    <source>
        <dbReference type="EMBL" id="CAD0202468.1"/>
    </source>
</evidence>
<dbReference type="AlphaFoldDB" id="A0A9N8KWD6"/>
<proteinExistence type="predicted"/>
<name>A0A9N8KWD6_CHRIL</name>
<feature type="signal peptide" evidence="1">
    <location>
        <begin position="1"/>
        <end position="23"/>
    </location>
</feature>
<gene>
    <name evidence="2" type="ORF">CINC_LOCUS4131</name>
</gene>
<organism evidence="2 3">
    <name type="scientific">Chrysodeixis includens</name>
    <name type="common">Soybean looper</name>
    <name type="synonym">Pseudoplusia includens</name>
    <dbReference type="NCBI Taxonomy" id="689277"/>
    <lineage>
        <taxon>Eukaryota</taxon>
        <taxon>Metazoa</taxon>
        <taxon>Ecdysozoa</taxon>
        <taxon>Arthropoda</taxon>
        <taxon>Hexapoda</taxon>
        <taxon>Insecta</taxon>
        <taxon>Pterygota</taxon>
        <taxon>Neoptera</taxon>
        <taxon>Endopterygota</taxon>
        <taxon>Lepidoptera</taxon>
        <taxon>Glossata</taxon>
        <taxon>Ditrysia</taxon>
        <taxon>Noctuoidea</taxon>
        <taxon>Noctuidae</taxon>
        <taxon>Plusiinae</taxon>
        <taxon>Chrysodeixis</taxon>
    </lineage>
</organism>
<sequence length="86" mass="9977">MLLSRPTLVVLGTMLMLVFLLECSLLDVDRDSEPRGPCVELLLHRRYLLKCFLKIPLVQYKAMGLTQLFRKDRQKPMILSACHHPL</sequence>
<keyword evidence="3" id="KW-1185">Reference proteome</keyword>
<keyword evidence="1" id="KW-0732">Signal</keyword>